<dbReference type="InterPro" id="IPR051321">
    <property type="entry name" value="PHA/PHB_synthase"/>
</dbReference>
<dbReference type="InterPro" id="IPR029058">
    <property type="entry name" value="AB_hydrolase_fold"/>
</dbReference>
<name>A0A8J7UFV3_9HYPH</name>
<evidence type="ECO:0000313" key="3">
    <source>
        <dbReference type="Proteomes" id="UP000666240"/>
    </source>
</evidence>
<evidence type="ECO:0000259" key="1">
    <source>
        <dbReference type="Pfam" id="PF06850"/>
    </source>
</evidence>
<dbReference type="EMBL" id="JAGIYY010000001">
    <property type="protein sequence ID" value="MBP0437494.1"/>
    <property type="molecule type" value="Genomic_DNA"/>
</dbReference>
<evidence type="ECO:0000313" key="2">
    <source>
        <dbReference type="EMBL" id="MBP0437494.1"/>
    </source>
</evidence>
<feature type="domain" description="PHB de-polymerase C-terminal" evidence="1">
    <location>
        <begin position="206"/>
        <end position="407"/>
    </location>
</feature>
<dbReference type="PANTHER" id="PTHR36837">
    <property type="entry name" value="POLY(3-HYDROXYALKANOATE) POLYMERASE SUBUNIT PHAC"/>
    <property type="match status" value="1"/>
</dbReference>
<gene>
    <name evidence="2" type="ORF">J5Y06_02355</name>
</gene>
<comment type="caution">
    <text evidence="2">The sequence shown here is derived from an EMBL/GenBank/DDBJ whole genome shotgun (WGS) entry which is preliminary data.</text>
</comment>
<dbReference type="PANTHER" id="PTHR36837:SF4">
    <property type="entry name" value="BLR0908 PROTEIN"/>
    <property type="match status" value="1"/>
</dbReference>
<dbReference type="RefSeq" id="WP_209333496.1">
    <property type="nucleotide sequence ID" value="NZ_JAGIYY010000001.1"/>
</dbReference>
<dbReference type="Pfam" id="PF06850">
    <property type="entry name" value="PHB_depo_C"/>
    <property type="match status" value="1"/>
</dbReference>
<dbReference type="PIRSF" id="PIRSF020818">
    <property type="entry name" value="PHB_depoly_PhaZ"/>
    <property type="match status" value="1"/>
</dbReference>
<dbReference type="InterPro" id="IPR009656">
    <property type="entry name" value="PHB_depo_C"/>
</dbReference>
<dbReference type="AlphaFoldDB" id="A0A8J7UFV3"/>
<dbReference type="InterPro" id="IPR010915">
    <property type="entry name" value="PHB_depoly_PhaZ"/>
</dbReference>
<dbReference type="NCBIfam" id="TIGR01849">
    <property type="entry name" value="PHB_depoly_PhaZ"/>
    <property type="match status" value="1"/>
</dbReference>
<sequence length="411" mass="45739">MFYQLYALQHAALQPSRAFADAVHSLYTNPLNPLSDTVFGRSMAAGAELFERTTRQYGKPAFDLPAALVDGKTVAVTQREVWSRPFCRLLHFKRDLPASRPADPKLLIVAPMSGHYATLLRGTVKAMMSHADVYITDWVDARMVPLAQGHFDLDDYIDYVIAMLHELGPNTHVMAVCQPSVPVLAAVALMEQNGDPLAPASMTLMGGPIDTRRNPTAVNKLAQDHGIDWFRTNAIMQVPFPEPGFMREVYPGFLQLSGFMSMNLDRHIGAHKDFFMHLVKNDGEPAEKHREFYDEYLAVMDLTAEFYLQTVETVFIEHRLPQGRMTHRGTKVDPSAIRNTALLTVEGENDDISGLGQTEAAHDLCSSLPAAMRTHYVQPAVGHYGVFNGSRFRAEIVPRVVDLMKANSGKS</sequence>
<keyword evidence="3" id="KW-1185">Reference proteome</keyword>
<organism evidence="2 3">
    <name type="scientific">Tianweitania sediminis</name>
    <dbReference type="NCBI Taxonomy" id="1502156"/>
    <lineage>
        <taxon>Bacteria</taxon>
        <taxon>Pseudomonadati</taxon>
        <taxon>Pseudomonadota</taxon>
        <taxon>Alphaproteobacteria</taxon>
        <taxon>Hyphomicrobiales</taxon>
        <taxon>Phyllobacteriaceae</taxon>
        <taxon>Tianweitania</taxon>
    </lineage>
</organism>
<accession>A0A8J7UFV3</accession>
<proteinExistence type="predicted"/>
<dbReference type="Proteomes" id="UP000666240">
    <property type="component" value="Unassembled WGS sequence"/>
</dbReference>
<dbReference type="SUPFAM" id="SSF53474">
    <property type="entry name" value="alpha/beta-Hydrolases"/>
    <property type="match status" value="1"/>
</dbReference>
<protein>
    <submittedName>
        <fullName evidence="2">Polyhydroxyalkanoate depolymerase</fullName>
    </submittedName>
</protein>
<reference evidence="2" key="1">
    <citation type="submission" date="2021-03" db="EMBL/GenBank/DDBJ databases">
        <title>Genome sequencing and assembly of Tianweitania sediminis.</title>
        <authorList>
            <person name="Chhetri G."/>
        </authorList>
    </citation>
    <scope>NUCLEOTIDE SEQUENCE</scope>
    <source>
        <strain evidence="2">Z8</strain>
    </source>
</reference>